<gene>
    <name evidence="1" type="ORF">QE109_08540</name>
</gene>
<sequence length="171" mass="18942">MEKGYVHVYTGNGKGKTTAAFGIALRAAMAGKKVYVGQFVKDMKYSETGISDILSNIVIEQLGEGCFIKKDPEASDRKAAREALEKCDAILQSGDYDMVILDEITIALYYQLISCDDVIEVLKHKAEFVEVILTGRYAPDQLLEAADLVTEMVEKKHYYSQGVLSRKGIDC</sequence>
<dbReference type="Proteomes" id="UP001158045">
    <property type="component" value="Unassembled WGS sequence"/>
</dbReference>
<dbReference type="CDD" id="cd00561">
    <property type="entry name" value="CobA_ACA"/>
    <property type="match status" value="1"/>
</dbReference>
<dbReference type="EMBL" id="JARYZI010000004">
    <property type="protein sequence ID" value="MDH8678193.1"/>
    <property type="molecule type" value="Genomic_DNA"/>
</dbReference>
<dbReference type="PANTHER" id="PTHR46638:SF1">
    <property type="entry name" value="CORRINOID ADENOSYLTRANSFERASE"/>
    <property type="match status" value="1"/>
</dbReference>
<dbReference type="PANTHER" id="PTHR46638">
    <property type="entry name" value="CORRINOID ADENOSYLTRANSFERASE"/>
    <property type="match status" value="1"/>
</dbReference>
<reference evidence="1 2" key="1">
    <citation type="submission" date="2023-04" db="EMBL/GenBank/DDBJ databases">
        <title>Fusibacter bizertensis strain WBS, isolated from littoral bottom sediments of the Arctic seas - biochemical and genomic analysis.</title>
        <authorList>
            <person name="Brioukhanov A.L."/>
        </authorList>
    </citation>
    <scope>NUCLEOTIDE SEQUENCE [LARGE SCALE GENOMIC DNA]</scope>
    <source>
        <strain evidence="1 2">WBS</strain>
    </source>
</reference>
<keyword evidence="2" id="KW-1185">Reference proteome</keyword>
<organism evidence="1 2">
    <name type="scientific">Fusibacter bizertensis</name>
    <dbReference type="NCBI Taxonomy" id="1488331"/>
    <lineage>
        <taxon>Bacteria</taxon>
        <taxon>Bacillati</taxon>
        <taxon>Bacillota</taxon>
        <taxon>Clostridia</taxon>
        <taxon>Eubacteriales</taxon>
        <taxon>Eubacteriales Family XII. Incertae Sedis</taxon>
        <taxon>Fusibacter</taxon>
    </lineage>
</organism>
<dbReference type="RefSeq" id="WP_281094021.1">
    <property type="nucleotide sequence ID" value="NZ_JARYZI010000004.1"/>
</dbReference>
<dbReference type="NCBIfam" id="NF004637">
    <property type="entry name" value="PRK05986.1"/>
    <property type="match status" value="1"/>
</dbReference>
<protein>
    <submittedName>
        <fullName evidence="1">Cob(I)yrinic acid a,c-diamide adenosyltransferase</fullName>
    </submittedName>
</protein>
<dbReference type="Gene3D" id="3.40.50.300">
    <property type="entry name" value="P-loop containing nucleotide triphosphate hydrolases"/>
    <property type="match status" value="1"/>
</dbReference>
<dbReference type="InterPro" id="IPR027417">
    <property type="entry name" value="P-loop_NTPase"/>
</dbReference>
<dbReference type="InterPro" id="IPR003724">
    <property type="entry name" value="CblAdoTrfase_CobA"/>
</dbReference>
<dbReference type="SUPFAM" id="SSF52540">
    <property type="entry name" value="P-loop containing nucleoside triphosphate hydrolases"/>
    <property type="match status" value="1"/>
</dbReference>
<dbReference type="PIRSF" id="PIRSF015617">
    <property type="entry name" value="Adensltrnsf_CobA"/>
    <property type="match status" value="1"/>
</dbReference>
<proteinExistence type="predicted"/>
<name>A0ABT6NCR9_9FIRM</name>
<accession>A0ABT6NCR9</accession>
<evidence type="ECO:0000313" key="1">
    <source>
        <dbReference type="EMBL" id="MDH8678193.1"/>
    </source>
</evidence>
<evidence type="ECO:0000313" key="2">
    <source>
        <dbReference type="Proteomes" id="UP001158045"/>
    </source>
</evidence>
<comment type="caution">
    <text evidence="1">The sequence shown here is derived from an EMBL/GenBank/DDBJ whole genome shotgun (WGS) entry which is preliminary data.</text>
</comment>
<dbReference type="Pfam" id="PF02572">
    <property type="entry name" value="CobA_CobO_BtuR"/>
    <property type="match status" value="1"/>
</dbReference>